<dbReference type="RefSeq" id="WP_170154033.1">
    <property type="nucleotide sequence ID" value="NZ_BOMO01000196.1"/>
</dbReference>
<gene>
    <name evidence="1" type="ORF">CLV67_1136</name>
</gene>
<protein>
    <submittedName>
        <fullName evidence="1">Uncharacterized protein</fullName>
    </submittedName>
</protein>
<dbReference type="Proteomes" id="UP000239415">
    <property type="component" value="Unassembled WGS sequence"/>
</dbReference>
<sequence>MTEHGDRLREAFTKHEKETPDPAAVYARVEELAQKYKWRRRGAQAAGGVALSAGLIAGITQLPGILPADPAAAPAFQVAAPAATPSTPPTLDPSAPLTEDEVKEGLAAYFQAGYGYDNAVELAGLWKLGTDKIAQVKAVAGKKLLSGETLPVEPRQNPDTPATEDPIDDETMKQVDEFFLSGYDWDDAVALAKLWKIADPYEAKVEAGKRLLAGETLPVKADKKQAEEGKKARLANIFWDAGYDGEDAAKLAKLWKMDDTYAVKVEAGRRLQAGETLPIKP</sequence>
<reference evidence="1 2" key="1">
    <citation type="submission" date="2018-03" db="EMBL/GenBank/DDBJ databases">
        <title>Genomic Encyclopedia of Archaeal and Bacterial Type Strains, Phase II (KMG-II): from individual species to whole genera.</title>
        <authorList>
            <person name="Goeker M."/>
        </authorList>
    </citation>
    <scope>NUCLEOTIDE SEQUENCE [LARGE SCALE GENOMIC DNA]</scope>
    <source>
        <strain evidence="1 2">DSM 43146</strain>
    </source>
</reference>
<accession>A0A2T0K5C2</accession>
<dbReference type="EMBL" id="PVMZ01000013">
    <property type="protein sequence ID" value="PRX18173.1"/>
    <property type="molecule type" value="Genomic_DNA"/>
</dbReference>
<organism evidence="1 2">
    <name type="scientific">Actinoplanes italicus</name>
    <dbReference type="NCBI Taxonomy" id="113567"/>
    <lineage>
        <taxon>Bacteria</taxon>
        <taxon>Bacillati</taxon>
        <taxon>Actinomycetota</taxon>
        <taxon>Actinomycetes</taxon>
        <taxon>Micromonosporales</taxon>
        <taxon>Micromonosporaceae</taxon>
        <taxon>Actinoplanes</taxon>
    </lineage>
</organism>
<name>A0A2T0K5C2_9ACTN</name>
<dbReference type="AlphaFoldDB" id="A0A2T0K5C2"/>
<keyword evidence="2" id="KW-1185">Reference proteome</keyword>
<evidence type="ECO:0000313" key="2">
    <source>
        <dbReference type="Proteomes" id="UP000239415"/>
    </source>
</evidence>
<evidence type="ECO:0000313" key="1">
    <source>
        <dbReference type="EMBL" id="PRX18173.1"/>
    </source>
</evidence>
<proteinExistence type="predicted"/>
<comment type="caution">
    <text evidence="1">The sequence shown here is derived from an EMBL/GenBank/DDBJ whole genome shotgun (WGS) entry which is preliminary data.</text>
</comment>